<dbReference type="EMBL" id="NXLW01000018">
    <property type="protein sequence ID" value="RDU70634.1"/>
    <property type="molecule type" value="Genomic_DNA"/>
</dbReference>
<dbReference type="SUPFAM" id="SSF50182">
    <property type="entry name" value="Sm-like ribonucleoproteins"/>
    <property type="match status" value="1"/>
</dbReference>
<protein>
    <recommendedName>
        <fullName evidence="13">Mechanosensitive ion channel family protein</fullName>
    </recommendedName>
</protein>
<dbReference type="AlphaFoldDB" id="A0A3D8J1A9"/>
<dbReference type="InterPro" id="IPR011066">
    <property type="entry name" value="MscS_channel_C_sf"/>
</dbReference>
<comment type="subcellular location">
    <subcellularLocation>
        <location evidence="1">Cell membrane</location>
        <topology evidence="1">Multi-pass membrane protein</topology>
    </subcellularLocation>
</comment>
<keyword evidence="6 7" id="KW-0472">Membrane</keyword>
<dbReference type="InterPro" id="IPR006685">
    <property type="entry name" value="MscS_channel_2nd"/>
</dbReference>
<feature type="transmembrane region" description="Helical" evidence="7">
    <location>
        <begin position="285"/>
        <end position="303"/>
    </location>
</feature>
<organism evidence="11 12">
    <name type="scientific">Helicobacter aurati</name>
    <dbReference type="NCBI Taxonomy" id="137778"/>
    <lineage>
        <taxon>Bacteria</taxon>
        <taxon>Pseudomonadati</taxon>
        <taxon>Campylobacterota</taxon>
        <taxon>Epsilonproteobacteria</taxon>
        <taxon>Campylobacterales</taxon>
        <taxon>Helicobacteraceae</taxon>
        <taxon>Helicobacter</taxon>
    </lineage>
</organism>
<keyword evidence="4 7" id="KW-0812">Transmembrane</keyword>
<feature type="transmembrane region" description="Helical" evidence="7">
    <location>
        <begin position="371"/>
        <end position="397"/>
    </location>
</feature>
<evidence type="ECO:0000313" key="12">
    <source>
        <dbReference type="Proteomes" id="UP000256424"/>
    </source>
</evidence>
<dbReference type="SUPFAM" id="SSF82689">
    <property type="entry name" value="Mechanosensitive channel protein MscS (YggB), C-terminal domain"/>
    <property type="match status" value="1"/>
</dbReference>
<dbReference type="InterPro" id="IPR049142">
    <property type="entry name" value="MS_channel_1st"/>
</dbReference>
<keyword evidence="3" id="KW-1003">Cell membrane</keyword>
<dbReference type="InterPro" id="IPR045042">
    <property type="entry name" value="YnaI-like"/>
</dbReference>
<proteinExistence type="inferred from homology"/>
<dbReference type="Gene3D" id="1.10.287.1260">
    <property type="match status" value="1"/>
</dbReference>
<evidence type="ECO:0000256" key="6">
    <source>
        <dbReference type="ARBA" id="ARBA00023136"/>
    </source>
</evidence>
<evidence type="ECO:0000259" key="8">
    <source>
        <dbReference type="Pfam" id="PF00924"/>
    </source>
</evidence>
<dbReference type="InterPro" id="IPR006686">
    <property type="entry name" value="MscS_channel_CS"/>
</dbReference>
<dbReference type="PANTHER" id="PTHR43634">
    <property type="entry name" value="OW CONDUCTANCE MECHANOSENSITIVE CHANNEL"/>
    <property type="match status" value="1"/>
</dbReference>
<evidence type="ECO:0000256" key="2">
    <source>
        <dbReference type="ARBA" id="ARBA00008017"/>
    </source>
</evidence>
<dbReference type="PROSITE" id="PS01246">
    <property type="entry name" value="UPF0003"/>
    <property type="match status" value="1"/>
</dbReference>
<dbReference type="Gene3D" id="3.30.70.100">
    <property type="match status" value="1"/>
</dbReference>
<comment type="similarity">
    <text evidence="2">Belongs to the MscS (TC 1.A.23) family.</text>
</comment>
<evidence type="ECO:0008006" key="13">
    <source>
        <dbReference type="Google" id="ProtNLM"/>
    </source>
</evidence>
<dbReference type="Gene3D" id="2.30.30.60">
    <property type="match status" value="1"/>
</dbReference>
<reference evidence="11 12" key="1">
    <citation type="submission" date="2018-04" db="EMBL/GenBank/DDBJ databases">
        <title>Novel Campyloabacter and Helicobacter Species and Strains.</title>
        <authorList>
            <person name="Mannion A.J."/>
            <person name="Shen Z."/>
            <person name="Fox J.G."/>
        </authorList>
    </citation>
    <scope>NUCLEOTIDE SEQUENCE [LARGE SCALE GENOMIC DNA]</scope>
    <source>
        <strain evidence="11 12">MIT 97-5075</strain>
    </source>
</reference>
<dbReference type="InterPro" id="IPR049278">
    <property type="entry name" value="MS_channel_C"/>
</dbReference>
<evidence type="ECO:0000259" key="9">
    <source>
        <dbReference type="Pfam" id="PF21082"/>
    </source>
</evidence>
<keyword evidence="5 7" id="KW-1133">Transmembrane helix</keyword>
<feature type="domain" description="Mechanosensitive ion channel MscS C-terminal" evidence="9">
    <location>
        <begin position="532"/>
        <end position="649"/>
    </location>
</feature>
<dbReference type="Pfam" id="PF21082">
    <property type="entry name" value="MS_channel_3rd"/>
    <property type="match status" value="1"/>
</dbReference>
<feature type="domain" description="Mechanosensitive ion channel transmembrane helices 2/3" evidence="10">
    <location>
        <begin position="415"/>
        <end position="456"/>
    </location>
</feature>
<evidence type="ECO:0000256" key="3">
    <source>
        <dbReference type="ARBA" id="ARBA00022475"/>
    </source>
</evidence>
<accession>A0A3D8J1A9</accession>
<evidence type="ECO:0000259" key="10">
    <source>
        <dbReference type="Pfam" id="PF21088"/>
    </source>
</evidence>
<sequence>MIPFEILRKNMRKIFRQILHCFILVSKKQWLYSLGLLFILSAFLQAQTNTTSQEISYNNIDSHESLDSLVEAIIELNAHIHALQGHTLEKPENNTTGKPYDSLHQEDLLHQKEILLESLPLHIINNKKPLIFNTETNAIAYKQRELEFNEATVLHDDFLVLQSTIAMQTLQAQKIFFTTLNALRKHLDFFSQQAKAIEILSPSIASLKKLPDDFGIPDSLSKQQQKTLHTAKERYVNTLASYIEIISYLELKSAELLPQNTMINLTMQWILEDIANFIPINHSNLLAAKILVSLIIFFVLWVWRKVIAKLIMFLMDFIVHISQQDKTLHTEIQKGILKPISLFLLAWSINVSIGILYYPTLEPESITNWFVIFYIINIAWLFIAIIKSYGAAIINTIVQKSTDGFRKEIINLILKILYTIVCIIAILVILKRLGFNVSAIIASLGLGGLAVALAVKDMLANFFASVMLLLDNSFSQGDWIVAGNVEGTVVEVGLRRTTIRTFDNALIFVPNSEIANKAIINWSRRKAGRRMKMVVGVTYDAIPSKLKTCVEQIAQMLENHEGVAKGSDDSEILDEKDHKLLSMRKDIISINDYLGYKGSLYVSVDELADSSINIAIDCFTRSVSKAEFIRVKEDIIFRIMDIVSACGLSFAFPSQSVYVESFPPIHNG</sequence>
<dbReference type="Proteomes" id="UP000256424">
    <property type="component" value="Unassembled WGS sequence"/>
</dbReference>
<dbReference type="GO" id="GO:0008381">
    <property type="term" value="F:mechanosensitive monoatomic ion channel activity"/>
    <property type="evidence" value="ECO:0007669"/>
    <property type="project" value="UniProtKB-ARBA"/>
</dbReference>
<dbReference type="Pfam" id="PF00924">
    <property type="entry name" value="MS_channel_2nd"/>
    <property type="match status" value="1"/>
</dbReference>
<evidence type="ECO:0000256" key="7">
    <source>
        <dbReference type="SAM" id="Phobius"/>
    </source>
</evidence>
<evidence type="ECO:0000313" key="11">
    <source>
        <dbReference type="EMBL" id="RDU70634.1"/>
    </source>
</evidence>
<dbReference type="InterPro" id="IPR023408">
    <property type="entry name" value="MscS_beta-dom_sf"/>
</dbReference>
<feature type="transmembrane region" description="Helical" evidence="7">
    <location>
        <begin position="340"/>
        <end position="359"/>
    </location>
</feature>
<dbReference type="Pfam" id="PF21088">
    <property type="entry name" value="MS_channel_1st"/>
    <property type="match status" value="1"/>
</dbReference>
<feature type="domain" description="Mechanosensitive ion channel MscS" evidence="8">
    <location>
        <begin position="457"/>
        <end position="524"/>
    </location>
</feature>
<dbReference type="PANTHER" id="PTHR43634:SF2">
    <property type="entry name" value="LOW CONDUCTANCE MECHANOSENSITIVE CHANNEL YNAI"/>
    <property type="match status" value="1"/>
</dbReference>
<feature type="transmembrane region" description="Helical" evidence="7">
    <location>
        <begin position="409"/>
        <end position="429"/>
    </location>
</feature>
<name>A0A3D8J1A9_9HELI</name>
<dbReference type="SUPFAM" id="SSF82861">
    <property type="entry name" value="Mechanosensitive channel protein MscS (YggB), transmembrane region"/>
    <property type="match status" value="1"/>
</dbReference>
<feature type="transmembrane region" description="Helical" evidence="7">
    <location>
        <begin position="435"/>
        <end position="455"/>
    </location>
</feature>
<dbReference type="GO" id="GO:0005886">
    <property type="term" value="C:plasma membrane"/>
    <property type="evidence" value="ECO:0007669"/>
    <property type="project" value="UniProtKB-SubCell"/>
</dbReference>
<dbReference type="InterPro" id="IPR011014">
    <property type="entry name" value="MscS_channel_TM-2"/>
</dbReference>
<evidence type="ECO:0000256" key="1">
    <source>
        <dbReference type="ARBA" id="ARBA00004651"/>
    </source>
</evidence>
<dbReference type="InterPro" id="IPR010920">
    <property type="entry name" value="LSM_dom_sf"/>
</dbReference>
<evidence type="ECO:0000256" key="5">
    <source>
        <dbReference type="ARBA" id="ARBA00022989"/>
    </source>
</evidence>
<gene>
    <name evidence="11" type="ORF">CQA66_07935</name>
</gene>
<comment type="caution">
    <text evidence="11">The sequence shown here is derived from an EMBL/GenBank/DDBJ whole genome shotgun (WGS) entry which is preliminary data.</text>
</comment>
<evidence type="ECO:0000256" key="4">
    <source>
        <dbReference type="ARBA" id="ARBA00022692"/>
    </source>
</evidence>
<keyword evidence="12" id="KW-1185">Reference proteome</keyword>